<dbReference type="SUPFAM" id="SSF50156">
    <property type="entry name" value="PDZ domain-like"/>
    <property type="match status" value="2"/>
</dbReference>
<keyword evidence="9" id="KW-0574">Periplasm</keyword>
<dbReference type="EC" id="3.4.21.107" evidence="4"/>
<dbReference type="AlphaFoldDB" id="N6Y2W0"/>
<dbReference type="EMBL" id="AMXE01000024">
    <property type="protein sequence ID" value="ENO88541.1"/>
    <property type="molecule type" value="Genomic_DNA"/>
</dbReference>
<evidence type="ECO:0000259" key="17">
    <source>
        <dbReference type="PROSITE" id="PS50106"/>
    </source>
</evidence>
<dbReference type="Pfam" id="PF13365">
    <property type="entry name" value="Trypsin_2"/>
    <property type="match status" value="1"/>
</dbReference>
<evidence type="ECO:0000256" key="11">
    <source>
        <dbReference type="ARBA" id="ARBA00022825"/>
    </source>
</evidence>
<dbReference type="PANTHER" id="PTHR22939:SF130">
    <property type="entry name" value="PERIPLASMIC SERINE ENDOPROTEASE DEGP-LIKE-RELATED"/>
    <property type="match status" value="1"/>
</dbReference>
<evidence type="ECO:0000313" key="19">
    <source>
        <dbReference type="Proteomes" id="UP000013232"/>
    </source>
</evidence>
<evidence type="ECO:0000256" key="10">
    <source>
        <dbReference type="ARBA" id="ARBA00022801"/>
    </source>
</evidence>
<comment type="catalytic activity">
    <reaction evidence="1">
        <text>Acts on substrates that are at least partially unfolded. The cleavage site P1 residue is normally between a pair of hydrophobic residues, such as Val-|-Val.</text>
        <dbReference type="EC" id="3.4.21.107"/>
    </reaction>
</comment>
<dbReference type="PROSITE" id="PS50106">
    <property type="entry name" value="PDZ"/>
    <property type="match status" value="1"/>
</dbReference>
<dbReference type="SMART" id="SM00228">
    <property type="entry name" value="PDZ"/>
    <property type="match status" value="2"/>
</dbReference>
<keyword evidence="8" id="KW-0677">Repeat</keyword>
<dbReference type="Proteomes" id="UP000013232">
    <property type="component" value="Unassembled WGS sequence"/>
</dbReference>
<dbReference type="OrthoDB" id="9758917at2"/>
<dbReference type="GO" id="GO:0006508">
    <property type="term" value="P:proteolysis"/>
    <property type="evidence" value="ECO:0007669"/>
    <property type="project" value="UniProtKB-KW"/>
</dbReference>
<dbReference type="InterPro" id="IPR009003">
    <property type="entry name" value="Peptidase_S1_PA"/>
</dbReference>
<feature type="signal peptide" evidence="16">
    <location>
        <begin position="1"/>
        <end position="24"/>
    </location>
</feature>
<evidence type="ECO:0000256" key="6">
    <source>
        <dbReference type="ARBA" id="ARBA00022670"/>
    </source>
</evidence>
<dbReference type="eggNOG" id="COG0265">
    <property type="taxonomic scope" value="Bacteria"/>
</dbReference>
<accession>N6Y2W0</accession>
<evidence type="ECO:0000256" key="1">
    <source>
        <dbReference type="ARBA" id="ARBA00001772"/>
    </source>
</evidence>
<evidence type="ECO:0000256" key="15">
    <source>
        <dbReference type="PIRSR" id="PIRSR611782-2"/>
    </source>
</evidence>
<feature type="domain" description="PDZ" evidence="17">
    <location>
        <begin position="269"/>
        <end position="321"/>
    </location>
</feature>
<evidence type="ECO:0000256" key="3">
    <source>
        <dbReference type="ARBA" id="ARBA00010541"/>
    </source>
</evidence>
<evidence type="ECO:0000256" key="2">
    <source>
        <dbReference type="ARBA" id="ARBA00004418"/>
    </source>
</evidence>
<name>N6Y2W0_THAL4</name>
<keyword evidence="7 16" id="KW-0732">Signal</keyword>
<dbReference type="FunFam" id="2.40.10.120:FF:000007">
    <property type="entry name" value="Periplasmic serine endoprotease DegP-like"/>
    <property type="match status" value="1"/>
</dbReference>
<evidence type="ECO:0000256" key="13">
    <source>
        <dbReference type="ARBA" id="ARBA00032850"/>
    </source>
</evidence>
<feature type="chain" id="PRO_5039222248" description="Probable periplasmic serine endoprotease DegP-like" evidence="16">
    <location>
        <begin position="25"/>
        <end position="473"/>
    </location>
</feature>
<keyword evidence="11" id="KW-0720">Serine protease</keyword>
<gene>
    <name evidence="18" type="ORF">C666_08505</name>
</gene>
<keyword evidence="10" id="KW-0378">Hydrolase</keyword>
<dbReference type="STRING" id="1123367.GCA_000621305_00788"/>
<dbReference type="PANTHER" id="PTHR22939">
    <property type="entry name" value="SERINE PROTEASE FAMILY S1C HTRA-RELATED"/>
    <property type="match status" value="1"/>
</dbReference>
<dbReference type="GO" id="GO:0042597">
    <property type="term" value="C:periplasmic space"/>
    <property type="evidence" value="ECO:0007669"/>
    <property type="project" value="UniProtKB-SubCell"/>
</dbReference>
<dbReference type="NCBIfam" id="TIGR02037">
    <property type="entry name" value="degP_htrA_DO"/>
    <property type="match status" value="1"/>
</dbReference>
<feature type="active site" description="Charge relay system" evidence="14">
    <location>
        <position position="110"/>
    </location>
</feature>
<dbReference type="GO" id="GO:0004252">
    <property type="term" value="F:serine-type endopeptidase activity"/>
    <property type="evidence" value="ECO:0007669"/>
    <property type="project" value="InterPro"/>
</dbReference>
<feature type="binding site" evidence="15">
    <location>
        <begin position="211"/>
        <end position="213"/>
    </location>
    <ligand>
        <name>substrate</name>
    </ligand>
</feature>
<feature type="binding site" evidence="15">
    <location>
        <position position="110"/>
    </location>
    <ligand>
        <name>substrate</name>
    </ligand>
</feature>
<evidence type="ECO:0000256" key="12">
    <source>
        <dbReference type="ARBA" id="ARBA00023016"/>
    </source>
</evidence>
<feature type="active site" description="Charge relay system" evidence="14">
    <location>
        <position position="213"/>
    </location>
</feature>
<dbReference type="PRINTS" id="PR00834">
    <property type="entry name" value="PROTEASES2C"/>
</dbReference>
<evidence type="ECO:0000313" key="18">
    <source>
        <dbReference type="EMBL" id="ENO88541.1"/>
    </source>
</evidence>
<dbReference type="Pfam" id="PF13180">
    <property type="entry name" value="PDZ_2"/>
    <property type="match status" value="1"/>
</dbReference>
<dbReference type="SUPFAM" id="SSF50494">
    <property type="entry name" value="Trypsin-like serine proteases"/>
    <property type="match status" value="1"/>
</dbReference>
<comment type="caution">
    <text evidence="18">The sequence shown here is derived from an EMBL/GenBank/DDBJ whole genome shotgun (WGS) entry which is preliminary data.</text>
</comment>
<comment type="subcellular location">
    <subcellularLocation>
        <location evidence="2">Periplasm</location>
    </subcellularLocation>
</comment>
<reference evidence="18 19" key="1">
    <citation type="submission" date="2012-09" db="EMBL/GenBank/DDBJ databases">
        <title>Draft Genome Sequences of 6 Strains from Genus Thauera.</title>
        <authorList>
            <person name="Liu B."/>
            <person name="Shapleigh J.P."/>
            <person name="Frostegard A.H."/>
        </authorList>
    </citation>
    <scope>NUCLEOTIDE SEQUENCE [LARGE SCALE GENOMIC DNA]</scope>
    <source>
        <strain evidence="19">47Lol / DSM 12138</strain>
    </source>
</reference>
<evidence type="ECO:0000256" key="14">
    <source>
        <dbReference type="PIRSR" id="PIRSR611782-1"/>
    </source>
</evidence>
<dbReference type="RefSeq" id="WP_004336967.1">
    <property type="nucleotide sequence ID" value="NZ_AMXE01000024.1"/>
</dbReference>
<dbReference type="CDD" id="cd10839">
    <property type="entry name" value="cpPDZ1_DegP-like"/>
    <property type="match status" value="1"/>
</dbReference>
<feature type="active site" description="Charge relay system" evidence="14">
    <location>
        <position position="140"/>
    </location>
</feature>
<feature type="binding site" evidence="15">
    <location>
        <position position="140"/>
    </location>
    <ligand>
        <name>substrate</name>
    </ligand>
</feature>
<protein>
    <recommendedName>
        <fullName evidence="5">Probable periplasmic serine endoprotease DegP-like</fullName>
        <ecNumber evidence="4">3.4.21.107</ecNumber>
    </recommendedName>
    <alternativeName>
        <fullName evidence="13">Protease Do</fullName>
    </alternativeName>
</protein>
<comment type="similarity">
    <text evidence="3">Belongs to the peptidase S1C family.</text>
</comment>
<dbReference type="InterPro" id="IPR001940">
    <property type="entry name" value="Peptidase_S1C"/>
</dbReference>
<keyword evidence="12" id="KW-0346">Stress response</keyword>
<dbReference type="InterPro" id="IPR011782">
    <property type="entry name" value="Pept_S1C_Do"/>
</dbReference>
<dbReference type="InterPro" id="IPR001478">
    <property type="entry name" value="PDZ"/>
</dbReference>
<evidence type="ECO:0000256" key="16">
    <source>
        <dbReference type="SAM" id="SignalP"/>
    </source>
</evidence>
<keyword evidence="19" id="KW-1185">Reference proteome</keyword>
<evidence type="ECO:0000256" key="5">
    <source>
        <dbReference type="ARBA" id="ARBA00013958"/>
    </source>
</evidence>
<evidence type="ECO:0000256" key="7">
    <source>
        <dbReference type="ARBA" id="ARBA00022729"/>
    </source>
</evidence>
<proteinExistence type="inferred from homology"/>
<organism evidence="18 19">
    <name type="scientific">Thauera linaloolentis (strain DSM 12138 / JCM 21573 / CCUG 41526 / CIP 105981 / IAM 15112 / NBRC 102519 / 47Lol)</name>
    <dbReference type="NCBI Taxonomy" id="1123367"/>
    <lineage>
        <taxon>Bacteria</taxon>
        <taxon>Pseudomonadati</taxon>
        <taxon>Pseudomonadota</taxon>
        <taxon>Betaproteobacteria</taxon>
        <taxon>Rhodocyclales</taxon>
        <taxon>Zoogloeaceae</taxon>
        <taxon>Thauera</taxon>
    </lineage>
</organism>
<dbReference type="Gene3D" id="2.40.10.120">
    <property type="match status" value="1"/>
</dbReference>
<sequence>MSFLSLRHAFLFAASLLLTPASPAASLPDFTALVEKQGAAVVNISAIQTRGEKTQLPVPFSGIDESDPMFDFFRKFIPRRHEFPGADPDNQSLGSGFIIGGDGYILTNAHVVEEAEEILVRLADKREYMAKVIGADVRSDVALIKIEADGLPRVVLGDPARLKVGEWVVAIGSPFGFDQSVTAGIVSAKGRSLPDENFVPFIQTDVAINPGNSGGPLFNLRGEVVGINSQIYSRTGGFMGLSFAIPIDVVMDVQHQLRTKGRVQRGRIGVAIQEVTRDLADGFGLPRAAGALVSSVEPEGPAARAGLQQGDVIVRFAGKGVDASSDLPRIVAAVQPGTDAEVDVYRDGKPVAFKVNVGEWQDPKEAPVAGAAPRGLSAPNKLGLVLSAPTPAQRRERGIEGGLIVDRAQGAAARAEIQQGDVVLAVVLEGRQIKLASVAEFNRLVGGVEVGQKVTLLVQRGDTSSYVSLRAGK</sequence>
<keyword evidence="6 18" id="KW-0645">Protease</keyword>
<evidence type="ECO:0000256" key="8">
    <source>
        <dbReference type="ARBA" id="ARBA00022737"/>
    </source>
</evidence>
<dbReference type="Gene3D" id="2.30.42.10">
    <property type="match status" value="2"/>
</dbReference>
<evidence type="ECO:0000256" key="4">
    <source>
        <dbReference type="ARBA" id="ARBA00013035"/>
    </source>
</evidence>
<dbReference type="InterPro" id="IPR036034">
    <property type="entry name" value="PDZ_sf"/>
</dbReference>
<evidence type="ECO:0000256" key="9">
    <source>
        <dbReference type="ARBA" id="ARBA00022764"/>
    </source>
</evidence>